<dbReference type="PANTHER" id="PTHR13219:SF6">
    <property type="entry name" value="TRANSMEMBRANE PROTEIN 94"/>
    <property type="match status" value="1"/>
</dbReference>
<evidence type="ECO:0000313" key="2">
    <source>
        <dbReference type="EMBL" id="KAJ9576718.1"/>
    </source>
</evidence>
<keyword evidence="1" id="KW-1133">Transmembrane helix</keyword>
<protein>
    <submittedName>
        <fullName evidence="2">Uncharacterized protein</fullName>
    </submittedName>
</protein>
<dbReference type="AlphaFoldDB" id="A0AAD8E4A0"/>
<name>A0AAD8E4A0_DIPPU</name>
<proteinExistence type="predicted"/>
<sequence length="326" mass="36513">MLHIMQDYGEVVCVIGSSANADNMPIFLQADASLAVEPLYPQVCQKVAVFKETAPEQGPSPVELSRSLNSVACSISFRREDPISIFHLIMESRYYMQSVWNCVQFWICCGVTVSAVQVLGVFLMLPPVLADWRCAVVGLALLVPLISLSLVCSSSIIDRKYCSEWRTGKNQCVIDTQVSVFILWCYGSKFLPTVFMVLLFYSLTLSSLCEEIVMNNNTTCTMVYPLPAANVTLELWGGWSRYEYSLLTSQHTALILLVLHIDCDASNISPGIEHIPWQVLTLGLLSPLMIFVISELVKREEIKANVRYQKRARLEFGTKLGMNSPF</sequence>
<dbReference type="InterPro" id="IPR039720">
    <property type="entry name" value="TMEM94"/>
</dbReference>
<dbReference type="EMBL" id="JASPKZ010009469">
    <property type="protein sequence ID" value="KAJ9576718.1"/>
    <property type="molecule type" value="Genomic_DNA"/>
</dbReference>
<feature type="transmembrane region" description="Helical" evidence="1">
    <location>
        <begin position="135"/>
        <end position="157"/>
    </location>
</feature>
<feature type="transmembrane region" description="Helical" evidence="1">
    <location>
        <begin position="178"/>
        <end position="201"/>
    </location>
</feature>
<keyword evidence="1" id="KW-0472">Membrane</keyword>
<comment type="caution">
    <text evidence="2">The sequence shown here is derived from an EMBL/GenBank/DDBJ whole genome shotgun (WGS) entry which is preliminary data.</text>
</comment>
<gene>
    <name evidence="2" type="ORF">L9F63_025386</name>
</gene>
<dbReference type="PANTHER" id="PTHR13219">
    <property type="entry name" value="TRANSMEMBRANE PROTEIN 94"/>
    <property type="match status" value="1"/>
</dbReference>
<evidence type="ECO:0000313" key="3">
    <source>
        <dbReference type="Proteomes" id="UP001233999"/>
    </source>
</evidence>
<reference evidence="2" key="2">
    <citation type="submission" date="2023-05" db="EMBL/GenBank/DDBJ databases">
        <authorList>
            <person name="Fouks B."/>
        </authorList>
    </citation>
    <scope>NUCLEOTIDE SEQUENCE</scope>
    <source>
        <strain evidence="2">Stay&amp;Tobe</strain>
        <tissue evidence="2">Testes</tissue>
    </source>
</reference>
<keyword evidence="1" id="KW-0812">Transmembrane</keyword>
<keyword evidence="3" id="KW-1185">Reference proteome</keyword>
<reference evidence="2" key="1">
    <citation type="journal article" date="2023" name="IScience">
        <title>Live-bearing cockroach genome reveals convergent evolutionary mechanisms linked to viviparity in insects and beyond.</title>
        <authorList>
            <person name="Fouks B."/>
            <person name="Harrison M.C."/>
            <person name="Mikhailova A.A."/>
            <person name="Marchal E."/>
            <person name="English S."/>
            <person name="Carruthers M."/>
            <person name="Jennings E.C."/>
            <person name="Chiamaka E.L."/>
            <person name="Frigard R.A."/>
            <person name="Pippel M."/>
            <person name="Attardo G.M."/>
            <person name="Benoit J.B."/>
            <person name="Bornberg-Bauer E."/>
            <person name="Tobe S.S."/>
        </authorList>
    </citation>
    <scope>NUCLEOTIDE SEQUENCE</scope>
    <source>
        <strain evidence="2">Stay&amp;Tobe</strain>
    </source>
</reference>
<feature type="transmembrane region" description="Helical" evidence="1">
    <location>
        <begin position="275"/>
        <end position="297"/>
    </location>
</feature>
<dbReference type="Proteomes" id="UP001233999">
    <property type="component" value="Unassembled WGS sequence"/>
</dbReference>
<accession>A0AAD8E4A0</accession>
<evidence type="ECO:0000256" key="1">
    <source>
        <dbReference type="SAM" id="Phobius"/>
    </source>
</evidence>
<feature type="transmembrane region" description="Helical" evidence="1">
    <location>
        <begin position="99"/>
        <end position="123"/>
    </location>
</feature>
<organism evidence="2 3">
    <name type="scientific">Diploptera punctata</name>
    <name type="common">Pacific beetle cockroach</name>
    <dbReference type="NCBI Taxonomy" id="6984"/>
    <lineage>
        <taxon>Eukaryota</taxon>
        <taxon>Metazoa</taxon>
        <taxon>Ecdysozoa</taxon>
        <taxon>Arthropoda</taxon>
        <taxon>Hexapoda</taxon>
        <taxon>Insecta</taxon>
        <taxon>Pterygota</taxon>
        <taxon>Neoptera</taxon>
        <taxon>Polyneoptera</taxon>
        <taxon>Dictyoptera</taxon>
        <taxon>Blattodea</taxon>
        <taxon>Blaberoidea</taxon>
        <taxon>Blaberidae</taxon>
        <taxon>Diplopterinae</taxon>
        <taxon>Diploptera</taxon>
    </lineage>
</organism>